<evidence type="ECO:0000256" key="8">
    <source>
        <dbReference type="ARBA" id="ARBA00023170"/>
    </source>
</evidence>
<dbReference type="AlphaFoldDB" id="A0A221I0J4"/>
<evidence type="ECO:0000256" key="7">
    <source>
        <dbReference type="ARBA" id="ARBA00023136"/>
    </source>
</evidence>
<dbReference type="InterPro" id="IPR004117">
    <property type="entry name" value="7tm6_olfct_rcpt"/>
</dbReference>
<keyword evidence="7 10" id="KW-0472">Membrane</keyword>
<gene>
    <name evidence="11" type="primary">OR39</name>
</gene>
<dbReference type="PANTHER" id="PTHR21137">
    <property type="entry name" value="ODORANT RECEPTOR"/>
    <property type="match status" value="1"/>
</dbReference>
<dbReference type="Pfam" id="PF02949">
    <property type="entry name" value="7tm_6"/>
    <property type="match status" value="1"/>
</dbReference>
<evidence type="ECO:0000256" key="10">
    <source>
        <dbReference type="RuleBase" id="RU351113"/>
    </source>
</evidence>
<keyword evidence="6 10" id="KW-1133">Transmembrane helix</keyword>
<keyword evidence="9 10" id="KW-0807">Transducer</keyword>
<keyword evidence="5 10" id="KW-0552">Olfaction</keyword>
<organism evidence="11">
    <name type="scientific">Schistocerca gregaria</name>
    <name type="common">Desert locust</name>
    <name type="synonym">Gryllus gregarius</name>
    <dbReference type="NCBI Taxonomy" id="7010"/>
    <lineage>
        <taxon>Eukaryota</taxon>
        <taxon>Metazoa</taxon>
        <taxon>Ecdysozoa</taxon>
        <taxon>Arthropoda</taxon>
        <taxon>Hexapoda</taxon>
        <taxon>Insecta</taxon>
        <taxon>Pterygota</taxon>
        <taxon>Neoptera</taxon>
        <taxon>Polyneoptera</taxon>
        <taxon>Orthoptera</taxon>
        <taxon>Caelifera</taxon>
        <taxon>Acrididea</taxon>
        <taxon>Acridomorpha</taxon>
        <taxon>Acridoidea</taxon>
        <taxon>Acrididae</taxon>
        <taxon>Cyrtacanthacridinae</taxon>
        <taxon>Schistocerca</taxon>
    </lineage>
</organism>
<comment type="similarity">
    <text evidence="10">Belongs to the insect chemoreceptor superfamily. Heteromeric odorant receptor channel (TC 1.A.69) family.</text>
</comment>
<name>A0A221I0J4_SCHGR</name>
<comment type="caution">
    <text evidence="10">Lacks conserved residue(s) required for the propagation of feature annotation.</text>
</comment>
<keyword evidence="4 10" id="KW-0812">Transmembrane</keyword>
<evidence type="ECO:0000256" key="6">
    <source>
        <dbReference type="ARBA" id="ARBA00022989"/>
    </source>
</evidence>
<sequence length="425" mass="48595">MSVEPDQRLTSLPGPHSVLDVNIGVLKVAGLWPTRPYGLFAIYTAWIYLTQWAVFALDSMSLYYYWGNLNMITAVFCNLTSITAGIIKMTHFFVYKPKYYMLVNKLDALVASQQRITDPNVNSKSILVQTSKLNKYSTYIIVTYGNLVGVPWIVLPFVMDTGETERTLPVVEWYGIRQEKSPLFEIGYVLQCLTIMYWFFASWGLDLFFGALMIHLAGQLKILNNRVANVGRKENAALNGSSAEESERKIMDFNRDVVSRKTPVQQQEVTLYSELRNCIIDHQEMISFMNDLEQTVNFVVLVQFSAGTLVICVNLFQAALNVQDFSSVLKVCMYMFELILQLFIYCWCAHDVMVESERLSTSAYFSEWTGASRRFNTALHILMARAQMPLTVSAGRIYTINRSTFVSLINASYSYYAILRQMSDR</sequence>
<comment type="subcellular location">
    <subcellularLocation>
        <location evidence="1 10">Cell membrane</location>
        <topology evidence="1 10">Multi-pass membrane protein</topology>
    </subcellularLocation>
</comment>
<evidence type="ECO:0000313" key="11">
    <source>
        <dbReference type="EMBL" id="ASM47109.1"/>
    </source>
</evidence>
<feature type="transmembrane region" description="Helical" evidence="10">
    <location>
        <begin position="139"/>
        <end position="159"/>
    </location>
</feature>
<feature type="transmembrane region" description="Helical" evidence="10">
    <location>
        <begin position="37"/>
        <end position="57"/>
    </location>
</feature>
<evidence type="ECO:0000256" key="3">
    <source>
        <dbReference type="ARBA" id="ARBA00022606"/>
    </source>
</evidence>
<dbReference type="GO" id="GO:0004984">
    <property type="term" value="F:olfactory receptor activity"/>
    <property type="evidence" value="ECO:0007669"/>
    <property type="project" value="InterPro"/>
</dbReference>
<keyword evidence="8 10" id="KW-0675">Receptor</keyword>
<proteinExistence type="evidence at transcript level"/>
<keyword evidence="3 10" id="KW-0716">Sensory transduction</keyword>
<protein>
    <recommendedName>
        <fullName evidence="10">Odorant receptor</fullName>
    </recommendedName>
</protein>
<dbReference type="GO" id="GO:0007165">
    <property type="term" value="P:signal transduction"/>
    <property type="evidence" value="ECO:0007669"/>
    <property type="project" value="UniProtKB-KW"/>
</dbReference>
<dbReference type="GO" id="GO:0005886">
    <property type="term" value="C:plasma membrane"/>
    <property type="evidence" value="ECO:0007669"/>
    <property type="project" value="UniProtKB-SubCell"/>
</dbReference>
<dbReference type="OrthoDB" id="8189294at2759"/>
<evidence type="ECO:0000256" key="4">
    <source>
        <dbReference type="ARBA" id="ARBA00022692"/>
    </source>
</evidence>
<reference evidence="11" key="1">
    <citation type="journal article" date="2017" name="Int. J. Biol. Sci.">
        <title>In Search For Pheromone Receptors: Certain Members Of The Odorant Receptor Family In The Desert Locust Schistocerca gregaria (Orthoptera: Acrididae) Are Co-expressed With SNMP1.</title>
        <authorList>
            <person name="Pregitzer P."/>
            <person name="Jiang X."/>
            <person name="Grosse-Wilde E."/>
            <person name="Breer H."/>
            <person name="Krieger J."/>
            <person name="Fleischer J."/>
        </authorList>
    </citation>
    <scope>NUCLEOTIDE SEQUENCE</scope>
    <source>
        <tissue evidence="11">Antennae</tissue>
    </source>
</reference>
<dbReference type="EMBL" id="KY964956">
    <property type="protein sequence ID" value="ASM47109.1"/>
    <property type="molecule type" value="mRNA"/>
</dbReference>
<keyword evidence="2" id="KW-1003">Cell membrane</keyword>
<accession>A0A221I0J4</accession>
<evidence type="ECO:0000256" key="2">
    <source>
        <dbReference type="ARBA" id="ARBA00022475"/>
    </source>
</evidence>
<feature type="transmembrane region" description="Helical" evidence="10">
    <location>
        <begin position="328"/>
        <end position="348"/>
    </location>
</feature>
<evidence type="ECO:0000256" key="1">
    <source>
        <dbReference type="ARBA" id="ARBA00004651"/>
    </source>
</evidence>
<dbReference type="PANTHER" id="PTHR21137:SF35">
    <property type="entry name" value="ODORANT RECEPTOR 19A-RELATED"/>
    <property type="match status" value="1"/>
</dbReference>
<feature type="transmembrane region" description="Helical" evidence="10">
    <location>
        <begin position="195"/>
        <end position="216"/>
    </location>
</feature>
<dbReference type="GO" id="GO:0005549">
    <property type="term" value="F:odorant binding"/>
    <property type="evidence" value="ECO:0007669"/>
    <property type="project" value="InterPro"/>
</dbReference>
<feature type="transmembrane region" description="Helical" evidence="10">
    <location>
        <begin position="295"/>
        <end position="316"/>
    </location>
</feature>
<evidence type="ECO:0000256" key="9">
    <source>
        <dbReference type="ARBA" id="ARBA00023224"/>
    </source>
</evidence>
<evidence type="ECO:0000256" key="5">
    <source>
        <dbReference type="ARBA" id="ARBA00022725"/>
    </source>
</evidence>
<feature type="transmembrane region" description="Helical" evidence="10">
    <location>
        <begin position="63"/>
        <end position="87"/>
    </location>
</feature>